<reference evidence="2 3" key="1">
    <citation type="journal article" date="2018" name="Nat. Ecol. Evol.">
        <title>Pezizomycetes genomes reveal the molecular basis of ectomycorrhizal truffle lifestyle.</title>
        <authorList>
            <person name="Murat C."/>
            <person name="Payen T."/>
            <person name="Noel B."/>
            <person name="Kuo A."/>
            <person name="Morin E."/>
            <person name="Chen J."/>
            <person name="Kohler A."/>
            <person name="Krizsan K."/>
            <person name="Balestrini R."/>
            <person name="Da Silva C."/>
            <person name="Montanini B."/>
            <person name="Hainaut M."/>
            <person name="Levati E."/>
            <person name="Barry K.W."/>
            <person name="Belfiori B."/>
            <person name="Cichocki N."/>
            <person name="Clum A."/>
            <person name="Dockter R.B."/>
            <person name="Fauchery L."/>
            <person name="Guy J."/>
            <person name="Iotti M."/>
            <person name="Le Tacon F."/>
            <person name="Lindquist E.A."/>
            <person name="Lipzen A."/>
            <person name="Malagnac F."/>
            <person name="Mello A."/>
            <person name="Molinier V."/>
            <person name="Miyauchi S."/>
            <person name="Poulain J."/>
            <person name="Riccioni C."/>
            <person name="Rubini A."/>
            <person name="Sitrit Y."/>
            <person name="Splivallo R."/>
            <person name="Traeger S."/>
            <person name="Wang M."/>
            <person name="Zifcakova L."/>
            <person name="Wipf D."/>
            <person name="Zambonelli A."/>
            <person name="Paolocci F."/>
            <person name="Nowrousian M."/>
            <person name="Ottonello S."/>
            <person name="Baldrian P."/>
            <person name="Spatafora J.W."/>
            <person name="Henrissat B."/>
            <person name="Nagy L.G."/>
            <person name="Aury J.M."/>
            <person name="Wincker P."/>
            <person name="Grigoriev I.V."/>
            <person name="Bonfante P."/>
            <person name="Martin F.M."/>
        </authorList>
    </citation>
    <scope>NUCLEOTIDE SEQUENCE [LARGE SCALE GENOMIC DNA]</scope>
    <source>
        <strain evidence="2 3">ATCC MYA-4762</strain>
    </source>
</reference>
<evidence type="ECO:0000256" key="1">
    <source>
        <dbReference type="SAM" id="MobiDB-lite"/>
    </source>
</evidence>
<dbReference type="InParanoid" id="A0A3N4LEW1"/>
<proteinExistence type="predicted"/>
<feature type="region of interest" description="Disordered" evidence="1">
    <location>
        <begin position="104"/>
        <end position="134"/>
    </location>
</feature>
<feature type="compositionally biased region" description="Polar residues" evidence="1">
    <location>
        <begin position="39"/>
        <end position="48"/>
    </location>
</feature>
<sequence>MYSSCFHTHNRSLCADGSYRMQAGRHTPSPSSSIPTPVPNRQCSQPHQSLPLAPFKRLSATQLAPTRILAKVCETPSTPHELKLPLLTFFFFFFFKYSLLLFSPSEGTMRSPPEAREDSEEGKLICQPRRAQED</sequence>
<organism evidence="2 3">
    <name type="scientific">Terfezia boudieri ATCC MYA-4762</name>
    <dbReference type="NCBI Taxonomy" id="1051890"/>
    <lineage>
        <taxon>Eukaryota</taxon>
        <taxon>Fungi</taxon>
        <taxon>Dikarya</taxon>
        <taxon>Ascomycota</taxon>
        <taxon>Pezizomycotina</taxon>
        <taxon>Pezizomycetes</taxon>
        <taxon>Pezizales</taxon>
        <taxon>Pezizaceae</taxon>
        <taxon>Terfezia</taxon>
    </lineage>
</organism>
<evidence type="ECO:0000313" key="3">
    <source>
        <dbReference type="Proteomes" id="UP000267821"/>
    </source>
</evidence>
<dbReference type="Proteomes" id="UP000267821">
    <property type="component" value="Unassembled WGS sequence"/>
</dbReference>
<dbReference type="AlphaFoldDB" id="A0A3N4LEW1"/>
<feature type="region of interest" description="Disordered" evidence="1">
    <location>
        <begin position="21"/>
        <end position="48"/>
    </location>
</feature>
<keyword evidence="3" id="KW-1185">Reference proteome</keyword>
<name>A0A3N4LEW1_9PEZI</name>
<gene>
    <name evidence="2" type="ORF">L211DRAFT_578194</name>
</gene>
<evidence type="ECO:0000313" key="2">
    <source>
        <dbReference type="EMBL" id="RPB20009.1"/>
    </source>
</evidence>
<protein>
    <submittedName>
        <fullName evidence="2">Uncharacterized protein</fullName>
    </submittedName>
</protein>
<accession>A0A3N4LEW1</accession>
<dbReference type="EMBL" id="ML121579">
    <property type="protein sequence ID" value="RPB20009.1"/>
    <property type="molecule type" value="Genomic_DNA"/>
</dbReference>